<evidence type="ECO:0000259" key="9">
    <source>
        <dbReference type="Pfam" id="PF01551"/>
    </source>
</evidence>
<evidence type="ECO:0000256" key="3">
    <source>
        <dbReference type="ARBA" id="ARBA00022670"/>
    </source>
</evidence>
<dbReference type="FunFam" id="2.70.70.10:FF:000002">
    <property type="entry name" value="Murein DD-endopeptidase MepM"/>
    <property type="match status" value="1"/>
</dbReference>
<dbReference type="SUPFAM" id="SSF51261">
    <property type="entry name" value="Duplicated hybrid motif"/>
    <property type="match status" value="1"/>
</dbReference>
<accession>E0XQ92</accession>
<dbReference type="AlphaFoldDB" id="E0XQ92"/>
<evidence type="ECO:0000259" key="11">
    <source>
        <dbReference type="Pfam" id="PF19425"/>
    </source>
</evidence>
<evidence type="ECO:0000256" key="1">
    <source>
        <dbReference type="ARBA" id="ARBA00001947"/>
    </source>
</evidence>
<keyword evidence="3" id="KW-0645">Protease</keyword>
<organism evidence="12">
    <name type="scientific">uncultured gamma proteobacterium HF0010_01E20</name>
    <dbReference type="NCBI Taxonomy" id="710977"/>
    <lineage>
        <taxon>Bacteria</taxon>
        <taxon>Pseudomonadati</taxon>
        <taxon>Pseudomonadota</taxon>
        <taxon>Gammaproteobacteria</taxon>
        <taxon>environmental samples</taxon>
    </lineage>
</organism>
<dbReference type="InterPro" id="IPR011055">
    <property type="entry name" value="Dup_hybrid_motif"/>
</dbReference>
<dbReference type="InterPro" id="IPR007340">
    <property type="entry name" value="LysM_Opacity-associatedA"/>
</dbReference>
<evidence type="ECO:0000256" key="6">
    <source>
        <dbReference type="ARBA" id="ARBA00022833"/>
    </source>
</evidence>
<keyword evidence="4" id="KW-0479">Metal-binding</keyword>
<evidence type="ECO:0000256" key="5">
    <source>
        <dbReference type="ARBA" id="ARBA00022801"/>
    </source>
</evidence>
<protein>
    <submittedName>
        <fullName evidence="12">Membrane proteins related to metalloendopeptidases</fullName>
    </submittedName>
</protein>
<dbReference type="GO" id="GO:0006508">
    <property type="term" value="P:proteolysis"/>
    <property type="evidence" value="ECO:0007669"/>
    <property type="project" value="UniProtKB-KW"/>
</dbReference>
<dbReference type="Pfam" id="PF19425">
    <property type="entry name" value="Csd3_N2"/>
    <property type="match status" value="1"/>
</dbReference>
<dbReference type="GO" id="GO:0046872">
    <property type="term" value="F:metal ion binding"/>
    <property type="evidence" value="ECO:0007669"/>
    <property type="project" value="UniProtKB-KW"/>
</dbReference>
<dbReference type="CDD" id="cd12797">
    <property type="entry name" value="M23_peptidase"/>
    <property type="match status" value="1"/>
</dbReference>
<dbReference type="InterPro" id="IPR016047">
    <property type="entry name" value="M23ase_b-sheet_dom"/>
</dbReference>
<reference evidence="12" key="1">
    <citation type="journal article" date="2011" name="Environ. Microbiol.">
        <title>Time-series analyses of Monterey Bay coastal microbial picoplankton using a 'genome proxy' microarray.</title>
        <authorList>
            <person name="Rich V.I."/>
            <person name="Pham V.D."/>
            <person name="Eppley J."/>
            <person name="Shi Y."/>
            <person name="DeLong E.F."/>
        </authorList>
    </citation>
    <scope>NUCLEOTIDE SEQUENCE</scope>
</reference>
<dbReference type="InterPro" id="IPR050570">
    <property type="entry name" value="Cell_wall_metabolism_enzyme"/>
</dbReference>
<dbReference type="PANTHER" id="PTHR21666:SF288">
    <property type="entry name" value="CELL DIVISION PROTEIN YTFB"/>
    <property type="match status" value="1"/>
</dbReference>
<name>E0XQ92_9GAMM</name>
<dbReference type="GO" id="GO:0042834">
    <property type="term" value="F:peptidoglycan binding"/>
    <property type="evidence" value="ECO:0007669"/>
    <property type="project" value="InterPro"/>
</dbReference>
<evidence type="ECO:0000256" key="4">
    <source>
        <dbReference type="ARBA" id="ARBA00022723"/>
    </source>
</evidence>
<dbReference type="Gene3D" id="3.10.450.350">
    <property type="match status" value="2"/>
</dbReference>
<dbReference type="GO" id="GO:0004222">
    <property type="term" value="F:metalloendopeptidase activity"/>
    <property type="evidence" value="ECO:0007669"/>
    <property type="project" value="TreeGrafter"/>
</dbReference>
<evidence type="ECO:0000256" key="8">
    <source>
        <dbReference type="SAM" id="MobiDB-lite"/>
    </source>
</evidence>
<feature type="domain" description="Opacity-associated protein A LysM-like" evidence="10">
    <location>
        <begin position="92"/>
        <end position="169"/>
    </location>
</feature>
<feature type="region of interest" description="Disordered" evidence="8">
    <location>
        <begin position="33"/>
        <end position="60"/>
    </location>
</feature>
<dbReference type="EMBL" id="GU474841">
    <property type="protein sequence ID" value="ADI16583.1"/>
    <property type="molecule type" value="Genomic_DNA"/>
</dbReference>
<dbReference type="GO" id="GO:0030313">
    <property type="term" value="C:cell envelope"/>
    <property type="evidence" value="ECO:0007669"/>
    <property type="project" value="UniProtKB-SubCell"/>
</dbReference>
<comment type="subcellular location">
    <subcellularLocation>
        <location evidence="2">Cell envelope</location>
    </subcellularLocation>
</comment>
<evidence type="ECO:0000256" key="7">
    <source>
        <dbReference type="ARBA" id="ARBA00023049"/>
    </source>
</evidence>
<dbReference type="Pfam" id="PF04225">
    <property type="entry name" value="LysM_OapA"/>
    <property type="match status" value="1"/>
</dbReference>
<keyword evidence="7" id="KW-0482">Metalloprotease</keyword>
<evidence type="ECO:0000256" key="2">
    <source>
        <dbReference type="ARBA" id="ARBA00004196"/>
    </source>
</evidence>
<proteinExistence type="predicted"/>
<sequence length="455" mass="50466">MPMPPIHKRLATVVGISLVLLFASGFIPEEPTYHPMTLTTPSPRPESSKTNDTSGAQGRSLLPNDAAYEVEKEVLASQAAYVVHEHAVVTNETVRAGDSMALIFARRNFPARALYALTQTAHGETLAGIFPGAKLTFETKNDQLTVLTYQPGPLERVVFSREQDGSFSSEEIFTKPEKVLTYKHGIINSSLFSTSQAIGLPDNLTMQLAQIFQWDVDFVLDIRPGDEFFALVEEQHLDGEFIGFGDILSARFVNQGRTFTAVRYTTEDGVSGYFNATGRSMRKAFLRAPVEFSRISSSFNLRRKHPLYKTVRPHRGIDYAAPPGTPILAAGDGRVEIASRTKPNGNYVVIKHGEQFVTKYLHLSKFARGIKSGKRVNQGQIIGYVGSTGYATGPHLHYEFLVNGVHQNPRTVSLPQAKPVARKEISRFREKTFENLVLLDHFNEQVALASTSHRS</sequence>
<evidence type="ECO:0000313" key="12">
    <source>
        <dbReference type="EMBL" id="ADI16583.1"/>
    </source>
</evidence>
<dbReference type="Gene3D" id="2.70.70.10">
    <property type="entry name" value="Glucose Permease (Domain IIA)"/>
    <property type="match status" value="1"/>
</dbReference>
<evidence type="ECO:0000259" key="10">
    <source>
        <dbReference type="Pfam" id="PF04225"/>
    </source>
</evidence>
<comment type="cofactor">
    <cofactor evidence="1">
        <name>Zn(2+)</name>
        <dbReference type="ChEBI" id="CHEBI:29105"/>
    </cofactor>
</comment>
<dbReference type="PANTHER" id="PTHR21666">
    <property type="entry name" value="PEPTIDASE-RELATED"/>
    <property type="match status" value="1"/>
</dbReference>
<feature type="domain" description="M23ase beta-sheet core" evidence="9">
    <location>
        <begin position="313"/>
        <end position="409"/>
    </location>
</feature>
<keyword evidence="5" id="KW-0378">Hydrolase</keyword>
<dbReference type="InterPro" id="IPR045834">
    <property type="entry name" value="Csd3_N2"/>
</dbReference>
<feature type="domain" description="Csd3-like second N-terminal" evidence="11">
    <location>
        <begin position="184"/>
        <end position="300"/>
    </location>
</feature>
<dbReference type="Pfam" id="PF01551">
    <property type="entry name" value="Peptidase_M23"/>
    <property type="match status" value="1"/>
</dbReference>
<keyword evidence="6" id="KW-0862">Zinc</keyword>
<feature type="compositionally biased region" description="Polar residues" evidence="8">
    <location>
        <begin position="48"/>
        <end position="57"/>
    </location>
</feature>